<name>A0A2Z4PQ89_9GAMM</name>
<keyword evidence="1" id="KW-0547">Nucleotide-binding</keyword>
<dbReference type="Proteomes" id="UP000249898">
    <property type="component" value="Chromosome"/>
</dbReference>
<keyword evidence="1" id="KW-0378">Hydrolase</keyword>
<dbReference type="SUPFAM" id="SSF56300">
    <property type="entry name" value="Metallo-dependent phosphatases"/>
    <property type="match status" value="1"/>
</dbReference>
<dbReference type="SUPFAM" id="SSF55816">
    <property type="entry name" value="5'-nucleotidase (syn. UDP-sugar hydrolase), C-terminal domain"/>
    <property type="match status" value="1"/>
</dbReference>
<evidence type="ECO:0000313" key="4">
    <source>
        <dbReference type="Proteomes" id="UP000249898"/>
    </source>
</evidence>
<protein>
    <recommendedName>
        <fullName evidence="2">5'-Nucleotidase C-terminal domain-containing protein</fullName>
    </recommendedName>
</protein>
<dbReference type="Pfam" id="PF02872">
    <property type="entry name" value="5_nucleotid_C"/>
    <property type="match status" value="1"/>
</dbReference>
<dbReference type="GO" id="GO:0016787">
    <property type="term" value="F:hydrolase activity"/>
    <property type="evidence" value="ECO:0007669"/>
    <property type="project" value="UniProtKB-KW"/>
</dbReference>
<dbReference type="EMBL" id="CP016181">
    <property type="protein sequence ID" value="AWX99629.1"/>
    <property type="molecule type" value="Genomic_DNA"/>
</dbReference>
<dbReference type="GO" id="GO:0000166">
    <property type="term" value="F:nucleotide binding"/>
    <property type="evidence" value="ECO:0007669"/>
    <property type="project" value="UniProtKB-KW"/>
</dbReference>
<keyword evidence="1" id="KW-0732">Signal</keyword>
<accession>A0A2Z4PQ89</accession>
<feature type="chain" id="PRO_5016190289" description="5'-Nucleotidase C-terminal domain-containing protein" evidence="1">
    <location>
        <begin position="30"/>
        <end position="507"/>
    </location>
</feature>
<evidence type="ECO:0000313" key="3">
    <source>
        <dbReference type="EMBL" id="AWX99629.1"/>
    </source>
</evidence>
<gene>
    <name evidence="3" type="ORF">A8139_06200</name>
</gene>
<sequence>MMIKPLFFHRALFKLFLILGLTMSNTVFADQRATIIFDAEMPIVNDTKNGNYAQLASVIDQYRKKDPDTFFIFGGESLGPSMLSTIDRGAHIIDILNSLQPSAMGISKRELSHQEDELILRTYEASFPIVSSNLYDPLTHRPPEGIQTHVILKKGTMKLGFISVLNPDTIVKYPTNRVEVTSPEKAIIKAVIELKAQGANLIVLHYSVYVPIFDRLLEQGTIDLTLYKDQNFEFNPYQALPHHPHSIIIKNKKHAAVVQLTWQQSHPKDSLKIQKTEIDLTTVSPKASVSQQEQEYAHRLNTLLGEVLGKTATPIDLRRETLRTAENGFADLVADTLKQFTGAELSLINSGTLRSGVVFPEGTVLTRKDIRTMMPHRNTLKLIEVTGQQIIDALEHGLSGIDSISGQYLQISGIKIQYDATRPAGKRLLLVTLNNKPLNPTKTYKVATLDYLLNGGDGYTMFINSKELNHQQNSNFTLSDLMAEKVQQLHVIAPKTDGRILDISTKD</sequence>
<dbReference type="PANTHER" id="PTHR11575:SF24">
    <property type="entry name" value="5'-NUCLEOTIDASE"/>
    <property type="match status" value="1"/>
</dbReference>
<dbReference type="Gene3D" id="3.60.21.10">
    <property type="match status" value="1"/>
</dbReference>
<comment type="similarity">
    <text evidence="1">Belongs to the 5'-nucleotidase family.</text>
</comment>
<organism evidence="3 4">
    <name type="scientific">Marinomonas primoryensis</name>
    <dbReference type="NCBI Taxonomy" id="178399"/>
    <lineage>
        <taxon>Bacteria</taxon>
        <taxon>Pseudomonadati</taxon>
        <taxon>Pseudomonadota</taxon>
        <taxon>Gammaproteobacteria</taxon>
        <taxon>Oceanospirillales</taxon>
        <taxon>Oceanospirillaceae</taxon>
        <taxon>Marinomonas</taxon>
    </lineage>
</organism>
<dbReference type="Gene3D" id="3.90.780.10">
    <property type="entry name" value="5'-Nucleotidase, C-terminal domain"/>
    <property type="match status" value="1"/>
</dbReference>
<dbReference type="PANTHER" id="PTHR11575">
    <property type="entry name" value="5'-NUCLEOTIDASE-RELATED"/>
    <property type="match status" value="1"/>
</dbReference>
<evidence type="ECO:0000256" key="1">
    <source>
        <dbReference type="RuleBase" id="RU362119"/>
    </source>
</evidence>
<dbReference type="InterPro" id="IPR008334">
    <property type="entry name" value="5'-Nucleotdase_C"/>
</dbReference>
<feature type="domain" description="5'-Nucleotidase C-terminal" evidence="2">
    <location>
        <begin position="308"/>
        <end position="462"/>
    </location>
</feature>
<dbReference type="InterPro" id="IPR006179">
    <property type="entry name" value="5_nucleotidase/apyrase"/>
</dbReference>
<dbReference type="GO" id="GO:0009166">
    <property type="term" value="P:nucleotide catabolic process"/>
    <property type="evidence" value="ECO:0007669"/>
    <property type="project" value="InterPro"/>
</dbReference>
<dbReference type="InterPro" id="IPR036907">
    <property type="entry name" value="5'-Nucleotdase_C_sf"/>
</dbReference>
<proteinExistence type="inferred from homology"/>
<dbReference type="InterPro" id="IPR029052">
    <property type="entry name" value="Metallo-depent_PP-like"/>
</dbReference>
<feature type="signal peptide" evidence="1">
    <location>
        <begin position="1"/>
        <end position="29"/>
    </location>
</feature>
<dbReference type="OrthoDB" id="9803927at2"/>
<dbReference type="PRINTS" id="PR01607">
    <property type="entry name" value="APYRASEFAMLY"/>
</dbReference>
<evidence type="ECO:0000259" key="2">
    <source>
        <dbReference type="Pfam" id="PF02872"/>
    </source>
</evidence>
<dbReference type="AlphaFoldDB" id="A0A2Z4PQ89"/>
<reference evidence="3 4" key="1">
    <citation type="submission" date="2016-06" db="EMBL/GenBank/DDBJ databases">
        <title>The sequenced genome of the ice-adhering bacterium Marinomonas primoryensis, from Antarctica.</title>
        <authorList>
            <person name="Graham L."/>
            <person name="Vance T.D.R."/>
            <person name="Davies P.L."/>
        </authorList>
    </citation>
    <scope>NUCLEOTIDE SEQUENCE [LARGE SCALE GENOMIC DNA]</scope>
    <source>
        <strain evidence="3 4">AceL</strain>
    </source>
</reference>